<dbReference type="InterPro" id="IPR036043">
    <property type="entry name" value="Phosphoglycerate_kinase_sf"/>
</dbReference>
<dbReference type="InterPro" id="IPR015911">
    <property type="entry name" value="Phosphoglycerate_kinase_CS"/>
</dbReference>
<evidence type="ECO:0000256" key="3">
    <source>
        <dbReference type="ARBA" id="ARBA00022679"/>
    </source>
</evidence>
<dbReference type="PRINTS" id="PR00477">
    <property type="entry name" value="PHGLYCKINASE"/>
</dbReference>
<dbReference type="GO" id="GO:0006094">
    <property type="term" value="P:gluconeogenesis"/>
    <property type="evidence" value="ECO:0007669"/>
    <property type="project" value="TreeGrafter"/>
</dbReference>
<keyword evidence="4" id="KW-0547">Nucleotide-binding</keyword>
<evidence type="ECO:0000256" key="5">
    <source>
        <dbReference type="ARBA" id="ARBA00022777"/>
    </source>
</evidence>
<evidence type="ECO:0000256" key="7">
    <source>
        <dbReference type="PIRSR" id="PIRSR000724-1"/>
    </source>
</evidence>
<dbReference type="GO" id="GO:0043531">
    <property type="term" value="F:ADP binding"/>
    <property type="evidence" value="ECO:0007669"/>
    <property type="project" value="TreeGrafter"/>
</dbReference>
<evidence type="ECO:0000256" key="9">
    <source>
        <dbReference type="RuleBase" id="RU000532"/>
    </source>
</evidence>
<feature type="binding site" evidence="8">
    <location>
        <begin position="332"/>
        <end position="335"/>
    </location>
    <ligand>
        <name>ATP</name>
        <dbReference type="ChEBI" id="CHEBI:30616"/>
    </ligand>
</feature>
<evidence type="ECO:0000313" key="11">
    <source>
        <dbReference type="Proteomes" id="UP000178344"/>
    </source>
</evidence>
<dbReference type="InterPro" id="IPR015824">
    <property type="entry name" value="Phosphoglycerate_kinase_N"/>
</dbReference>
<evidence type="ECO:0000256" key="4">
    <source>
        <dbReference type="ARBA" id="ARBA00022741"/>
    </source>
</evidence>
<dbReference type="AlphaFoldDB" id="A0A1F6CFT9"/>
<keyword evidence="5 9" id="KW-0418">Kinase</keyword>
<dbReference type="PANTHER" id="PTHR11406:SF23">
    <property type="entry name" value="PHOSPHOGLYCERATE KINASE 1, CHLOROPLASTIC-RELATED"/>
    <property type="match status" value="1"/>
</dbReference>
<protein>
    <recommendedName>
        <fullName evidence="2 9">Phosphoglycerate kinase</fullName>
        <ecNumber evidence="2 9">2.7.2.3</ecNumber>
    </recommendedName>
</protein>
<keyword evidence="3 9" id="KW-0808">Transferase</keyword>
<feature type="binding site" evidence="8">
    <location>
        <position position="195"/>
    </location>
    <ligand>
        <name>ATP</name>
        <dbReference type="ChEBI" id="CHEBI:30616"/>
    </ligand>
</feature>
<proteinExistence type="inferred from homology"/>
<comment type="similarity">
    <text evidence="9">Belongs to the phosphoglycerate kinase family.</text>
</comment>
<feature type="binding site" evidence="7">
    <location>
        <begin position="24"/>
        <end position="26"/>
    </location>
    <ligand>
        <name>substrate</name>
    </ligand>
</feature>
<dbReference type="PANTHER" id="PTHR11406">
    <property type="entry name" value="PHOSPHOGLYCERATE KINASE"/>
    <property type="match status" value="1"/>
</dbReference>
<feature type="binding site" evidence="7">
    <location>
        <begin position="62"/>
        <end position="65"/>
    </location>
    <ligand>
        <name>substrate</name>
    </ligand>
</feature>
<dbReference type="Proteomes" id="UP000178344">
    <property type="component" value="Unassembled WGS sequence"/>
</dbReference>
<dbReference type="EC" id="2.7.2.3" evidence="2 9"/>
<dbReference type="InterPro" id="IPR001576">
    <property type="entry name" value="Phosphoglycerate_kinase"/>
</dbReference>
<dbReference type="Pfam" id="PF00162">
    <property type="entry name" value="PGK"/>
    <property type="match status" value="1"/>
</dbReference>
<evidence type="ECO:0000256" key="6">
    <source>
        <dbReference type="ARBA" id="ARBA00022840"/>
    </source>
</evidence>
<dbReference type="PROSITE" id="PS00111">
    <property type="entry name" value="PGLYCERATE_KINASE"/>
    <property type="match status" value="1"/>
</dbReference>
<gene>
    <name evidence="10" type="ORF">A2671_01260</name>
</gene>
<dbReference type="GO" id="GO:0005524">
    <property type="term" value="F:ATP binding"/>
    <property type="evidence" value="ECO:0007669"/>
    <property type="project" value="UniProtKB-KW"/>
</dbReference>
<evidence type="ECO:0000256" key="8">
    <source>
        <dbReference type="PIRSR" id="PIRSR000724-2"/>
    </source>
</evidence>
<evidence type="ECO:0000256" key="1">
    <source>
        <dbReference type="ARBA" id="ARBA00000642"/>
    </source>
</evidence>
<dbReference type="GO" id="GO:0006096">
    <property type="term" value="P:glycolytic process"/>
    <property type="evidence" value="ECO:0007669"/>
    <property type="project" value="InterPro"/>
</dbReference>
<dbReference type="SUPFAM" id="SSF53748">
    <property type="entry name" value="Phosphoglycerate kinase"/>
    <property type="match status" value="1"/>
</dbReference>
<feature type="binding site" evidence="7">
    <location>
        <position position="146"/>
    </location>
    <ligand>
        <name>(2R)-3-phosphoglycerate</name>
        <dbReference type="ChEBI" id="CHEBI:58272"/>
    </ligand>
</feature>
<accession>A0A1F6CFT9</accession>
<dbReference type="Gene3D" id="3.40.50.1260">
    <property type="entry name" value="Phosphoglycerate kinase, N-terminal domain"/>
    <property type="match status" value="2"/>
</dbReference>
<name>A0A1F6CFT9_9BACT</name>
<dbReference type="GO" id="GO:0005829">
    <property type="term" value="C:cytosol"/>
    <property type="evidence" value="ECO:0007669"/>
    <property type="project" value="TreeGrafter"/>
</dbReference>
<dbReference type="EMBL" id="MFKQ01000001">
    <property type="protein sequence ID" value="OGG47841.1"/>
    <property type="molecule type" value="Genomic_DNA"/>
</dbReference>
<dbReference type="PIRSF" id="PIRSF000724">
    <property type="entry name" value="Pgk"/>
    <property type="match status" value="1"/>
</dbReference>
<feature type="binding site" evidence="7">
    <location>
        <position position="113"/>
    </location>
    <ligand>
        <name>(2R)-3-phosphoglycerate</name>
        <dbReference type="ChEBI" id="CHEBI:58272"/>
    </ligand>
</feature>
<reference evidence="10 11" key="1">
    <citation type="journal article" date="2016" name="Nat. Commun.">
        <title>Thousands of microbial genomes shed light on interconnected biogeochemical processes in an aquifer system.</title>
        <authorList>
            <person name="Anantharaman K."/>
            <person name="Brown C.T."/>
            <person name="Hug L.A."/>
            <person name="Sharon I."/>
            <person name="Castelle C.J."/>
            <person name="Probst A.J."/>
            <person name="Thomas B.C."/>
            <person name="Singh A."/>
            <person name="Wilkins M.J."/>
            <person name="Karaoz U."/>
            <person name="Brodie E.L."/>
            <person name="Williams K.H."/>
            <person name="Hubbard S.S."/>
            <person name="Banfield J.F."/>
        </authorList>
    </citation>
    <scope>NUCLEOTIDE SEQUENCE [LARGE SCALE GENOMIC DNA]</scope>
</reference>
<organism evidence="10 11">
    <name type="scientific">Candidatus Kaiserbacteria bacterium RIFCSPHIGHO2_01_FULL_49_13</name>
    <dbReference type="NCBI Taxonomy" id="1798477"/>
    <lineage>
        <taxon>Bacteria</taxon>
        <taxon>Candidatus Kaiseribacteriota</taxon>
    </lineage>
</organism>
<comment type="catalytic activity">
    <reaction evidence="1 9">
        <text>(2R)-3-phosphoglycerate + ATP = (2R)-3-phospho-glyceroyl phosphate + ADP</text>
        <dbReference type="Rhea" id="RHEA:14801"/>
        <dbReference type="ChEBI" id="CHEBI:30616"/>
        <dbReference type="ChEBI" id="CHEBI:57604"/>
        <dbReference type="ChEBI" id="CHEBI:58272"/>
        <dbReference type="ChEBI" id="CHEBI:456216"/>
        <dbReference type="EC" id="2.7.2.3"/>
    </reaction>
</comment>
<comment type="caution">
    <text evidence="10">The sequence shown here is derived from an EMBL/GenBank/DDBJ whole genome shotgun (WGS) entry which is preliminary data.</text>
</comment>
<sequence length="374" mass="40937">MPKALPDIRAAENLQGKRVLLRADLNVPVEGTRVLGTFRLRQSLETIEFLRRAGARIILVSHLGRSGDTLLPVAEALSRFLPISFVPDILGARAKVAHAALKNGEVLLLENLRRDPREEANDILFARSLAAYADIFVQDAFAVAHREHASIIQVPKLLPKYAGLLFQKEVRELTTTLRPKSPSLCLIGGAKVETKEPLIQKFLGIYDRVFVGGALANDLYRALGYEIGKSLVSPKALDLSRIIHHPRLLLPQDVTVQTNGRISIKKPQEILKEDTVYDIGPQTTAEIARCIKRSSFVLWNGPMGNYERGFVAQTEEIAKVLATSGAYSVVGGGDTIAAIAKLKLEERFSFVSTGGGAMLDFLYLGTLPGIEALL</sequence>
<dbReference type="GO" id="GO:0004618">
    <property type="term" value="F:phosphoglycerate kinase activity"/>
    <property type="evidence" value="ECO:0007669"/>
    <property type="project" value="UniProtKB-EC"/>
</dbReference>
<feature type="binding site" evidence="7">
    <location>
        <position position="39"/>
    </location>
    <ligand>
        <name>(2R)-3-phosphoglycerate</name>
        <dbReference type="ChEBI" id="CHEBI:58272"/>
    </ligand>
</feature>
<feature type="binding site" evidence="8">
    <location>
        <position position="307"/>
    </location>
    <ligand>
        <name>ATP</name>
        <dbReference type="ChEBI" id="CHEBI:30616"/>
    </ligand>
</feature>
<evidence type="ECO:0000313" key="10">
    <source>
        <dbReference type="EMBL" id="OGG47841.1"/>
    </source>
</evidence>
<keyword evidence="6 8" id="KW-0067">ATP-binding</keyword>
<evidence type="ECO:0000256" key="2">
    <source>
        <dbReference type="ARBA" id="ARBA00013061"/>
    </source>
</evidence>